<dbReference type="InterPro" id="IPR050595">
    <property type="entry name" value="Bact_response_regulator"/>
</dbReference>
<dbReference type="GO" id="GO:0000160">
    <property type="term" value="P:phosphorelay signal transduction system"/>
    <property type="evidence" value="ECO:0007669"/>
    <property type="project" value="InterPro"/>
</dbReference>
<dbReference type="EMBL" id="LCAB01000010">
    <property type="protein sequence ID" value="KKR82658.1"/>
    <property type="molecule type" value="Genomic_DNA"/>
</dbReference>
<feature type="modified residue" description="4-aspartylphosphate" evidence="2">
    <location>
        <position position="69"/>
    </location>
</feature>
<evidence type="ECO:0000256" key="1">
    <source>
        <dbReference type="ARBA" id="ARBA00022553"/>
    </source>
</evidence>
<sequence>MEKALLLVSAFIVQILKLMKKILLIEDEFYILDLYRIILEKAGFEVLLAEDGEKGYNLAQNLPNLILLDIMLPKMNGIILLKKLKEEDLTKNIPVVLLSNLGQEEVIKTAFDSGASGYFLKVRLSPDELVKKVNIFIENPNFKMDHKTLVFD</sequence>
<dbReference type="AlphaFoldDB" id="A0A0G0U0R9"/>
<evidence type="ECO:0000256" key="2">
    <source>
        <dbReference type="PROSITE-ProRule" id="PRU00169"/>
    </source>
</evidence>
<dbReference type="InterPro" id="IPR001789">
    <property type="entry name" value="Sig_transdc_resp-reg_receiver"/>
</dbReference>
<feature type="domain" description="Response regulatory" evidence="3">
    <location>
        <begin position="21"/>
        <end position="136"/>
    </location>
</feature>
<comment type="caution">
    <text evidence="4">The sequence shown here is derived from an EMBL/GenBank/DDBJ whole genome shotgun (WGS) entry which is preliminary data.</text>
</comment>
<name>A0A0G0U0R9_9BACT</name>
<dbReference type="SUPFAM" id="SSF52172">
    <property type="entry name" value="CheY-like"/>
    <property type="match status" value="1"/>
</dbReference>
<dbReference type="SMART" id="SM00448">
    <property type="entry name" value="REC"/>
    <property type="match status" value="1"/>
</dbReference>
<protein>
    <submittedName>
        <fullName evidence="4">Response regulator receiver protein</fullName>
    </submittedName>
</protein>
<dbReference type="Gene3D" id="3.40.50.2300">
    <property type="match status" value="1"/>
</dbReference>
<dbReference type="Proteomes" id="UP000034601">
    <property type="component" value="Unassembled WGS sequence"/>
</dbReference>
<dbReference type="Pfam" id="PF00072">
    <property type="entry name" value="Response_reg"/>
    <property type="match status" value="1"/>
</dbReference>
<dbReference type="CDD" id="cd17574">
    <property type="entry name" value="REC_OmpR"/>
    <property type="match status" value="1"/>
</dbReference>
<reference evidence="4 5" key="1">
    <citation type="journal article" date="2015" name="Nature">
        <title>rRNA introns, odd ribosomes, and small enigmatic genomes across a large radiation of phyla.</title>
        <authorList>
            <person name="Brown C.T."/>
            <person name="Hug L.A."/>
            <person name="Thomas B.C."/>
            <person name="Sharon I."/>
            <person name="Castelle C.J."/>
            <person name="Singh A."/>
            <person name="Wilkins M.J."/>
            <person name="Williams K.H."/>
            <person name="Banfield J.F."/>
        </authorList>
    </citation>
    <scope>NUCLEOTIDE SEQUENCE [LARGE SCALE GENOMIC DNA]</scope>
</reference>
<evidence type="ECO:0000313" key="5">
    <source>
        <dbReference type="Proteomes" id="UP000034601"/>
    </source>
</evidence>
<gene>
    <name evidence="4" type="ORF">UU29_C0010G0004</name>
</gene>
<dbReference type="InterPro" id="IPR011006">
    <property type="entry name" value="CheY-like_superfamily"/>
</dbReference>
<accession>A0A0G0U0R9</accession>
<dbReference type="PROSITE" id="PS50110">
    <property type="entry name" value="RESPONSE_REGULATORY"/>
    <property type="match status" value="1"/>
</dbReference>
<organism evidence="4 5">
    <name type="scientific">Candidatus Daviesbacteria bacterium GW2011_GWA2_40_9</name>
    <dbReference type="NCBI Taxonomy" id="1618424"/>
    <lineage>
        <taxon>Bacteria</taxon>
        <taxon>Candidatus Daviesiibacteriota</taxon>
    </lineage>
</organism>
<keyword evidence="1 2" id="KW-0597">Phosphoprotein</keyword>
<evidence type="ECO:0000313" key="4">
    <source>
        <dbReference type="EMBL" id="KKR82658.1"/>
    </source>
</evidence>
<proteinExistence type="predicted"/>
<dbReference type="PANTHER" id="PTHR44591">
    <property type="entry name" value="STRESS RESPONSE REGULATOR PROTEIN 1"/>
    <property type="match status" value="1"/>
</dbReference>
<dbReference type="PANTHER" id="PTHR44591:SF3">
    <property type="entry name" value="RESPONSE REGULATORY DOMAIN-CONTAINING PROTEIN"/>
    <property type="match status" value="1"/>
</dbReference>
<evidence type="ECO:0000259" key="3">
    <source>
        <dbReference type="PROSITE" id="PS50110"/>
    </source>
</evidence>